<evidence type="ECO:0000313" key="7">
    <source>
        <dbReference type="Proteomes" id="UP000229740"/>
    </source>
</evidence>
<dbReference type="Pfam" id="PF00356">
    <property type="entry name" value="LacI"/>
    <property type="match status" value="1"/>
</dbReference>
<dbReference type="GO" id="GO:0000976">
    <property type="term" value="F:transcription cis-regulatory region binding"/>
    <property type="evidence" value="ECO:0007669"/>
    <property type="project" value="TreeGrafter"/>
</dbReference>
<gene>
    <name evidence="6" type="ORF">CSB45_09540</name>
</gene>
<name>A0A2G6E496_9BACT</name>
<keyword evidence="3" id="KW-0238">DNA-binding</keyword>
<accession>A0A2G6E496</accession>
<dbReference type="Gene3D" id="3.40.50.2300">
    <property type="match status" value="2"/>
</dbReference>
<organism evidence="6 7">
    <name type="scientific">candidate division KSB3 bacterium</name>
    <dbReference type="NCBI Taxonomy" id="2044937"/>
    <lineage>
        <taxon>Bacteria</taxon>
        <taxon>candidate division KSB3</taxon>
    </lineage>
</organism>
<dbReference type="AlphaFoldDB" id="A0A2G6E496"/>
<evidence type="ECO:0000256" key="2">
    <source>
        <dbReference type="ARBA" id="ARBA00023015"/>
    </source>
</evidence>
<dbReference type="Pfam" id="PF13377">
    <property type="entry name" value="Peripla_BP_3"/>
    <property type="match status" value="1"/>
</dbReference>
<dbReference type="SMART" id="SM00354">
    <property type="entry name" value="HTH_LACI"/>
    <property type="match status" value="1"/>
</dbReference>
<dbReference type="CDD" id="cd06267">
    <property type="entry name" value="PBP1_LacI_sugar_binding-like"/>
    <property type="match status" value="1"/>
</dbReference>
<sequence>MAVTLKDIAKRAGVSATTVSLVLNQGSNSRISEDTQNKILHIAKELGYHSSKAVPNSPLTVPPAIGLVFTDITNPFFTALAGVIEDVASRYGYNIILCNTQRNLKKEQEYLHVLIRRRIDGLIIAPVDVQESNVEDFIAQNIPVVFIDRFISSQRKRHAVLVDNVKGAFVATEHLLSLGHRRIGIINGRRNVSTGQDRLTGYIDALQTYAVSVDEDLVADGLFTVEEGQEATKILLDLSRPPTAIFCSGGVMTVGALLEMKDRGMTLPRDLSFISFDDEKWCTLIDPPLTVVAQPTNTIGAEAAQMVIQLIQGWGTEESQQIVLEPQLIIRESCAPYMEN</sequence>
<evidence type="ECO:0000313" key="6">
    <source>
        <dbReference type="EMBL" id="PID56893.1"/>
    </source>
</evidence>
<protein>
    <submittedName>
        <fullName evidence="6">LacI family transcriptional regulator</fullName>
    </submittedName>
</protein>
<proteinExistence type="predicted"/>
<dbReference type="PANTHER" id="PTHR30146">
    <property type="entry name" value="LACI-RELATED TRANSCRIPTIONAL REPRESSOR"/>
    <property type="match status" value="1"/>
</dbReference>
<reference evidence="6 7" key="1">
    <citation type="submission" date="2017-10" db="EMBL/GenBank/DDBJ databases">
        <title>Novel microbial diversity and functional potential in the marine mammal oral microbiome.</title>
        <authorList>
            <person name="Dudek N.K."/>
            <person name="Sun C.L."/>
            <person name="Burstein D."/>
            <person name="Kantor R.S."/>
            <person name="Aliaga Goltsman D.S."/>
            <person name="Bik E.M."/>
            <person name="Thomas B.C."/>
            <person name="Banfield J.F."/>
            <person name="Relman D.A."/>
        </authorList>
    </citation>
    <scope>NUCLEOTIDE SEQUENCE [LARGE SCALE GENOMIC DNA]</scope>
    <source>
        <strain evidence="6">DOLZORAL124_49_17</strain>
    </source>
</reference>
<evidence type="ECO:0000256" key="1">
    <source>
        <dbReference type="ARBA" id="ARBA00022491"/>
    </source>
</evidence>
<dbReference type="PROSITE" id="PS00356">
    <property type="entry name" value="HTH_LACI_1"/>
    <property type="match status" value="1"/>
</dbReference>
<dbReference type="InterPro" id="IPR046335">
    <property type="entry name" value="LacI/GalR-like_sensor"/>
</dbReference>
<dbReference type="GO" id="GO:0003700">
    <property type="term" value="F:DNA-binding transcription factor activity"/>
    <property type="evidence" value="ECO:0007669"/>
    <property type="project" value="TreeGrafter"/>
</dbReference>
<keyword evidence="2" id="KW-0805">Transcription regulation</keyword>
<dbReference type="PROSITE" id="PS50932">
    <property type="entry name" value="HTH_LACI_2"/>
    <property type="match status" value="1"/>
</dbReference>
<dbReference type="SUPFAM" id="SSF53822">
    <property type="entry name" value="Periplasmic binding protein-like I"/>
    <property type="match status" value="1"/>
</dbReference>
<comment type="caution">
    <text evidence="6">The sequence shown here is derived from an EMBL/GenBank/DDBJ whole genome shotgun (WGS) entry which is preliminary data.</text>
</comment>
<keyword evidence="4" id="KW-0804">Transcription</keyword>
<feature type="domain" description="HTH lacI-type" evidence="5">
    <location>
        <begin position="3"/>
        <end position="49"/>
    </location>
</feature>
<dbReference type="EMBL" id="PDPS01000030">
    <property type="protein sequence ID" value="PID56893.1"/>
    <property type="molecule type" value="Genomic_DNA"/>
</dbReference>
<dbReference type="PANTHER" id="PTHR30146:SF148">
    <property type="entry name" value="HTH-TYPE TRANSCRIPTIONAL REPRESSOR PURR-RELATED"/>
    <property type="match status" value="1"/>
</dbReference>
<dbReference type="SUPFAM" id="SSF47413">
    <property type="entry name" value="lambda repressor-like DNA-binding domains"/>
    <property type="match status" value="1"/>
</dbReference>
<dbReference type="Gene3D" id="1.10.260.40">
    <property type="entry name" value="lambda repressor-like DNA-binding domains"/>
    <property type="match status" value="1"/>
</dbReference>
<dbReference type="PRINTS" id="PR00036">
    <property type="entry name" value="HTHLACI"/>
</dbReference>
<dbReference type="InterPro" id="IPR000843">
    <property type="entry name" value="HTH_LacI"/>
</dbReference>
<keyword evidence="1" id="KW-0678">Repressor</keyword>
<dbReference type="InterPro" id="IPR028082">
    <property type="entry name" value="Peripla_BP_I"/>
</dbReference>
<evidence type="ECO:0000256" key="3">
    <source>
        <dbReference type="ARBA" id="ARBA00023125"/>
    </source>
</evidence>
<dbReference type="InterPro" id="IPR010982">
    <property type="entry name" value="Lambda_DNA-bd_dom_sf"/>
</dbReference>
<evidence type="ECO:0000256" key="4">
    <source>
        <dbReference type="ARBA" id="ARBA00023163"/>
    </source>
</evidence>
<evidence type="ECO:0000259" key="5">
    <source>
        <dbReference type="PROSITE" id="PS50932"/>
    </source>
</evidence>
<dbReference type="Proteomes" id="UP000229740">
    <property type="component" value="Unassembled WGS sequence"/>
</dbReference>
<dbReference type="CDD" id="cd01392">
    <property type="entry name" value="HTH_LacI"/>
    <property type="match status" value="1"/>
</dbReference>